<keyword evidence="3" id="KW-1185">Reference proteome</keyword>
<dbReference type="InterPro" id="IPR006056">
    <property type="entry name" value="RidA"/>
</dbReference>
<gene>
    <name evidence="2" type="ORF">ACFQ4Y_13735</name>
</gene>
<dbReference type="InterPro" id="IPR006175">
    <property type="entry name" value="YjgF/YER057c/UK114"/>
</dbReference>
<accession>A0ABW4CBK7</accession>
<dbReference type="InterPro" id="IPR035959">
    <property type="entry name" value="RutC-like_sf"/>
</dbReference>
<dbReference type="PANTHER" id="PTHR11803:SF58">
    <property type="entry name" value="PROTEIN HMF1-RELATED"/>
    <property type="match status" value="1"/>
</dbReference>
<dbReference type="CDD" id="cd00448">
    <property type="entry name" value="YjgF_YER057c_UK114_family"/>
    <property type="match status" value="1"/>
</dbReference>
<sequence length="126" mass="13870">MDKIQTDRAPQAIGPYSQAVRTGGFVFVSGQIPLTPEGEQVTGDVEEQTRQVLTNLEEILVASGSGLEQVVKTTIFLKDMNHFQQVNEVYAQFFGEFRPARACVEVSRLPKDVSVEIEAVALVKNS</sequence>
<dbReference type="NCBIfam" id="TIGR00004">
    <property type="entry name" value="Rid family detoxifying hydrolase"/>
    <property type="match status" value="1"/>
</dbReference>
<proteinExistence type="inferred from homology"/>
<dbReference type="SUPFAM" id="SSF55298">
    <property type="entry name" value="YjgF-like"/>
    <property type="match status" value="1"/>
</dbReference>
<organism evidence="2 3">
    <name type="scientific">Kroppenstedtia sanguinis</name>
    <dbReference type="NCBI Taxonomy" id="1380684"/>
    <lineage>
        <taxon>Bacteria</taxon>
        <taxon>Bacillati</taxon>
        <taxon>Bacillota</taxon>
        <taxon>Bacilli</taxon>
        <taxon>Bacillales</taxon>
        <taxon>Thermoactinomycetaceae</taxon>
        <taxon>Kroppenstedtia</taxon>
    </lineage>
</organism>
<comment type="caution">
    <text evidence="2">The sequence shown here is derived from an EMBL/GenBank/DDBJ whole genome shotgun (WGS) entry which is preliminary data.</text>
</comment>
<evidence type="ECO:0000256" key="1">
    <source>
        <dbReference type="ARBA" id="ARBA00010552"/>
    </source>
</evidence>
<dbReference type="Gene3D" id="3.30.1330.40">
    <property type="entry name" value="RutC-like"/>
    <property type="match status" value="1"/>
</dbReference>
<reference evidence="3" key="1">
    <citation type="journal article" date="2019" name="Int. J. Syst. Evol. Microbiol.">
        <title>The Global Catalogue of Microorganisms (GCM) 10K type strain sequencing project: providing services to taxonomists for standard genome sequencing and annotation.</title>
        <authorList>
            <consortium name="The Broad Institute Genomics Platform"/>
            <consortium name="The Broad Institute Genome Sequencing Center for Infectious Disease"/>
            <person name="Wu L."/>
            <person name="Ma J."/>
        </authorList>
    </citation>
    <scope>NUCLEOTIDE SEQUENCE [LARGE SCALE GENOMIC DNA]</scope>
    <source>
        <strain evidence="3">S1</strain>
    </source>
</reference>
<comment type="similarity">
    <text evidence="1">Belongs to the RutC family.</text>
</comment>
<dbReference type="RefSeq" id="WP_380166420.1">
    <property type="nucleotide sequence ID" value="NZ_JBHTNU010000015.1"/>
</dbReference>
<dbReference type="EMBL" id="JBHTNU010000015">
    <property type="protein sequence ID" value="MFD1427963.1"/>
    <property type="molecule type" value="Genomic_DNA"/>
</dbReference>
<dbReference type="Pfam" id="PF01042">
    <property type="entry name" value="Ribonuc_L-PSP"/>
    <property type="match status" value="1"/>
</dbReference>
<dbReference type="InterPro" id="IPR019897">
    <property type="entry name" value="RidA_CS"/>
</dbReference>
<dbReference type="Proteomes" id="UP001597282">
    <property type="component" value="Unassembled WGS sequence"/>
</dbReference>
<name>A0ABW4CBK7_9BACL</name>
<evidence type="ECO:0000313" key="2">
    <source>
        <dbReference type="EMBL" id="MFD1427963.1"/>
    </source>
</evidence>
<protein>
    <submittedName>
        <fullName evidence="2">RidA family protein</fullName>
    </submittedName>
</protein>
<dbReference type="PROSITE" id="PS01094">
    <property type="entry name" value="UPF0076"/>
    <property type="match status" value="1"/>
</dbReference>
<dbReference type="PANTHER" id="PTHR11803">
    <property type="entry name" value="2-IMINOBUTANOATE/2-IMINOPROPANOATE DEAMINASE RIDA"/>
    <property type="match status" value="1"/>
</dbReference>
<evidence type="ECO:0000313" key="3">
    <source>
        <dbReference type="Proteomes" id="UP001597282"/>
    </source>
</evidence>